<dbReference type="EMBL" id="AWUE01018419">
    <property type="protein sequence ID" value="OMO80589.1"/>
    <property type="molecule type" value="Genomic_DNA"/>
</dbReference>
<evidence type="ECO:0000313" key="2">
    <source>
        <dbReference type="EMBL" id="OMO80589.1"/>
    </source>
</evidence>
<proteinExistence type="predicted"/>
<dbReference type="GO" id="GO:0000428">
    <property type="term" value="C:DNA-directed RNA polymerase complex"/>
    <property type="evidence" value="ECO:0007669"/>
    <property type="project" value="UniProtKB-KW"/>
</dbReference>
<gene>
    <name evidence="2" type="ORF">COLO4_24030</name>
</gene>
<keyword evidence="2" id="KW-0240">DNA-directed RNA polymerase</keyword>
<accession>A0A1R3IDC5</accession>
<reference evidence="3" key="1">
    <citation type="submission" date="2013-09" db="EMBL/GenBank/DDBJ databases">
        <title>Corchorus olitorius genome sequencing.</title>
        <authorList>
            <person name="Alam M."/>
            <person name="Haque M.S."/>
            <person name="Islam M.S."/>
            <person name="Emdad E.M."/>
            <person name="Islam M.M."/>
            <person name="Ahmed B."/>
            <person name="Halim A."/>
            <person name="Hossen Q.M.M."/>
            <person name="Hossain M.Z."/>
            <person name="Ahmed R."/>
            <person name="Khan M.M."/>
            <person name="Islam R."/>
            <person name="Rashid M.M."/>
            <person name="Khan S.A."/>
            <person name="Rahman M.S."/>
            <person name="Alam M."/>
            <person name="Yahiya A.S."/>
            <person name="Khan M.S."/>
            <person name="Azam M.S."/>
            <person name="Haque T."/>
            <person name="Lashkar M.Z.H."/>
            <person name="Akhand A.I."/>
            <person name="Morshed G."/>
            <person name="Roy S."/>
            <person name="Uddin K.S."/>
            <person name="Rabeya T."/>
            <person name="Hossain A.S."/>
            <person name="Chowdhury A."/>
            <person name="Snigdha A.R."/>
            <person name="Mortoza M.S."/>
            <person name="Matin S.A."/>
            <person name="Hoque S.M.E."/>
            <person name="Islam M.K."/>
            <person name="Roy D.K."/>
            <person name="Haider R."/>
            <person name="Moosa M.M."/>
            <person name="Elias S.M."/>
            <person name="Hasan A.M."/>
            <person name="Jahan S."/>
            <person name="Shafiuddin M."/>
            <person name="Mahmood N."/>
            <person name="Shommy N.S."/>
        </authorList>
    </citation>
    <scope>NUCLEOTIDE SEQUENCE [LARGE SCALE GENOMIC DNA]</scope>
    <source>
        <strain evidence="3">cv. O-4</strain>
    </source>
</reference>
<dbReference type="Proteomes" id="UP000187203">
    <property type="component" value="Unassembled WGS sequence"/>
</dbReference>
<dbReference type="AlphaFoldDB" id="A0A1R3IDC5"/>
<sequence>MSRDIIIAVRTPGIGPSHNIPTGQRLLGLRSRLGLTCGPACGSPVGPASALPTGSSRSTDEPT</sequence>
<keyword evidence="3" id="KW-1185">Reference proteome</keyword>
<evidence type="ECO:0000313" key="3">
    <source>
        <dbReference type="Proteomes" id="UP000187203"/>
    </source>
</evidence>
<comment type="caution">
    <text evidence="2">The sequence shown here is derived from an EMBL/GenBank/DDBJ whole genome shotgun (WGS) entry which is preliminary data.</text>
</comment>
<evidence type="ECO:0000256" key="1">
    <source>
        <dbReference type="SAM" id="MobiDB-lite"/>
    </source>
</evidence>
<organism evidence="2 3">
    <name type="scientific">Corchorus olitorius</name>
    <dbReference type="NCBI Taxonomy" id="93759"/>
    <lineage>
        <taxon>Eukaryota</taxon>
        <taxon>Viridiplantae</taxon>
        <taxon>Streptophyta</taxon>
        <taxon>Embryophyta</taxon>
        <taxon>Tracheophyta</taxon>
        <taxon>Spermatophyta</taxon>
        <taxon>Magnoliopsida</taxon>
        <taxon>eudicotyledons</taxon>
        <taxon>Gunneridae</taxon>
        <taxon>Pentapetalae</taxon>
        <taxon>rosids</taxon>
        <taxon>malvids</taxon>
        <taxon>Malvales</taxon>
        <taxon>Malvaceae</taxon>
        <taxon>Grewioideae</taxon>
        <taxon>Apeibeae</taxon>
        <taxon>Corchorus</taxon>
    </lineage>
</organism>
<name>A0A1R3IDC5_9ROSI</name>
<protein>
    <submittedName>
        <fullName evidence="2">DNA-directed RNA polymerase III subunit rpc6-like isoform 1</fullName>
    </submittedName>
</protein>
<feature type="region of interest" description="Disordered" evidence="1">
    <location>
        <begin position="43"/>
        <end position="63"/>
    </location>
</feature>
<keyword evidence="2" id="KW-0804">Transcription</keyword>